<sequence length="97" mass="10762">MYGNRVQIRLLQRRSHGDLGSRGRVRGESRAAEGWRRRLVGLVAPKSPISADSDRARLARDGAAKVRIRSLVPKSEAGGEEEIMEWKLIRSGGDGRL</sequence>
<reference evidence="1 2" key="2">
    <citation type="journal article" date="2019" name="G3 (Bethesda)">
        <title>Hybrid Assembly of the Genome of the Entomopathogenic Nematode Steinernema carpocapsae Identifies the X-Chromosome.</title>
        <authorList>
            <person name="Serra L."/>
            <person name="Macchietto M."/>
            <person name="Macias-Munoz A."/>
            <person name="McGill C.J."/>
            <person name="Rodriguez I.M."/>
            <person name="Rodriguez B."/>
            <person name="Murad R."/>
            <person name="Mortazavi A."/>
        </authorList>
    </citation>
    <scope>NUCLEOTIDE SEQUENCE [LARGE SCALE GENOMIC DNA]</scope>
    <source>
        <strain evidence="1 2">ALL</strain>
    </source>
</reference>
<evidence type="ECO:0000313" key="2">
    <source>
        <dbReference type="Proteomes" id="UP000298663"/>
    </source>
</evidence>
<name>A0A4U5ME13_STECR</name>
<evidence type="ECO:0000313" key="1">
    <source>
        <dbReference type="EMBL" id="TKR67410.1"/>
    </source>
</evidence>
<accession>A0A4U5ME13</accession>
<reference evidence="1 2" key="1">
    <citation type="journal article" date="2015" name="Genome Biol.">
        <title>Comparative genomics of Steinernema reveals deeply conserved gene regulatory networks.</title>
        <authorList>
            <person name="Dillman A.R."/>
            <person name="Macchietto M."/>
            <person name="Porter C.F."/>
            <person name="Rogers A."/>
            <person name="Williams B."/>
            <person name="Antoshechkin I."/>
            <person name="Lee M.M."/>
            <person name="Goodwin Z."/>
            <person name="Lu X."/>
            <person name="Lewis E.E."/>
            <person name="Goodrich-Blair H."/>
            <person name="Stock S.P."/>
            <person name="Adams B.J."/>
            <person name="Sternberg P.W."/>
            <person name="Mortazavi A."/>
        </authorList>
    </citation>
    <scope>NUCLEOTIDE SEQUENCE [LARGE SCALE GENOMIC DNA]</scope>
    <source>
        <strain evidence="1 2">ALL</strain>
    </source>
</reference>
<protein>
    <submittedName>
        <fullName evidence="1">Uncharacterized protein</fullName>
    </submittedName>
</protein>
<organism evidence="1 2">
    <name type="scientific">Steinernema carpocapsae</name>
    <name type="common">Entomopathogenic nematode</name>
    <dbReference type="NCBI Taxonomy" id="34508"/>
    <lineage>
        <taxon>Eukaryota</taxon>
        <taxon>Metazoa</taxon>
        <taxon>Ecdysozoa</taxon>
        <taxon>Nematoda</taxon>
        <taxon>Chromadorea</taxon>
        <taxon>Rhabditida</taxon>
        <taxon>Tylenchina</taxon>
        <taxon>Panagrolaimomorpha</taxon>
        <taxon>Strongyloidoidea</taxon>
        <taxon>Steinernematidae</taxon>
        <taxon>Steinernema</taxon>
    </lineage>
</organism>
<comment type="caution">
    <text evidence="1">The sequence shown here is derived from an EMBL/GenBank/DDBJ whole genome shotgun (WGS) entry which is preliminary data.</text>
</comment>
<proteinExistence type="predicted"/>
<dbReference type="Proteomes" id="UP000298663">
    <property type="component" value="Unassembled WGS sequence"/>
</dbReference>
<dbReference type="EMBL" id="AZBU02000008">
    <property type="protein sequence ID" value="TKR67410.1"/>
    <property type="molecule type" value="Genomic_DNA"/>
</dbReference>
<keyword evidence="2" id="KW-1185">Reference proteome</keyword>
<dbReference type="AlphaFoldDB" id="A0A4U5ME13"/>
<gene>
    <name evidence="1" type="ORF">L596_023566</name>
</gene>